<dbReference type="Gene3D" id="2.40.170.20">
    <property type="entry name" value="TonB-dependent receptor, beta-barrel domain"/>
    <property type="match status" value="1"/>
</dbReference>
<dbReference type="GO" id="GO:0015344">
    <property type="term" value="F:siderophore uptake transmembrane transporter activity"/>
    <property type="evidence" value="ECO:0007669"/>
    <property type="project" value="TreeGrafter"/>
</dbReference>
<dbReference type="Proteomes" id="UP000274046">
    <property type="component" value="Unassembled WGS sequence"/>
</dbReference>
<dbReference type="OrthoDB" id="606851at2"/>
<gene>
    <name evidence="10" type="ORF">D7004_07630</name>
</gene>
<dbReference type="RefSeq" id="WP_123205286.1">
    <property type="nucleotide sequence ID" value="NZ_RBEE01000012.1"/>
</dbReference>
<keyword evidence="4" id="KW-0812">Transmembrane</keyword>
<dbReference type="SUPFAM" id="SSF56935">
    <property type="entry name" value="Porins"/>
    <property type="match status" value="1"/>
</dbReference>
<dbReference type="EMBL" id="RBEE01000012">
    <property type="protein sequence ID" value="RNL53962.1"/>
    <property type="molecule type" value="Genomic_DNA"/>
</dbReference>
<evidence type="ECO:0000313" key="11">
    <source>
        <dbReference type="Proteomes" id="UP000274046"/>
    </source>
</evidence>
<dbReference type="InterPro" id="IPR036942">
    <property type="entry name" value="Beta-barrel_TonB_sf"/>
</dbReference>
<dbReference type="Pfam" id="PF14905">
    <property type="entry name" value="OMP_b-brl_3"/>
    <property type="match status" value="1"/>
</dbReference>
<feature type="signal peptide" evidence="8">
    <location>
        <begin position="1"/>
        <end position="21"/>
    </location>
</feature>
<dbReference type="PANTHER" id="PTHR30069">
    <property type="entry name" value="TONB-DEPENDENT OUTER MEMBRANE RECEPTOR"/>
    <property type="match status" value="1"/>
</dbReference>
<keyword evidence="7" id="KW-0998">Cell outer membrane</keyword>
<proteinExistence type="predicted"/>
<evidence type="ECO:0000256" key="5">
    <source>
        <dbReference type="ARBA" id="ARBA00022729"/>
    </source>
</evidence>
<feature type="domain" description="Outer membrane protein beta-barrel" evidence="9">
    <location>
        <begin position="384"/>
        <end position="775"/>
    </location>
</feature>
<name>A0A3N0BXG0_9SPHI</name>
<evidence type="ECO:0000256" key="8">
    <source>
        <dbReference type="SAM" id="SignalP"/>
    </source>
</evidence>
<accession>A0A3N0BXG0</accession>
<dbReference type="GO" id="GO:0044718">
    <property type="term" value="P:siderophore transmembrane transport"/>
    <property type="evidence" value="ECO:0007669"/>
    <property type="project" value="TreeGrafter"/>
</dbReference>
<evidence type="ECO:0000256" key="1">
    <source>
        <dbReference type="ARBA" id="ARBA00004571"/>
    </source>
</evidence>
<comment type="caution">
    <text evidence="10">The sequence shown here is derived from an EMBL/GenBank/DDBJ whole genome shotgun (WGS) entry which is preliminary data.</text>
</comment>
<keyword evidence="3" id="KW-1134">Transmembrane beta strand</keyword>
<dbReference type="Pfam" id="PF13715">
    <property type="entry name" value="CarbopepD_reg_2"/>
    <property type="match status" value="1"/>
</dbReference>
<evidence type="ECO:0000313" key="10">
    <source>
        <dbReference type="EMBL" id="RNL53962.1"/>
    </source>
</evidence>
<keyword evidence="5 8" id="KW-0732">Signal</keyword>
<dbReference type="Gene3D" id="2.170.130.10">
    <property type="entry name" value="TonB-dependent receptor, plug domain"/>
    <property type="match status" value="1"/>
</dbReference>
<dbReference type="InterPro" id="IPR041700">
    <property type="entry name" value="OMP_b-brl_3"/>
</dbReference>
<evidence type="ECO:0000256" key="4">
    <source>
        <dbReference type="ARBA" id="ARBA00022692"/>
    </source>
</evidence>
<evidence type="ECO:0000259" key="9">
    <source>
        <dbReference type="Pfam" id="PF14905"/>
    </source>
</evidence>
<dbReference type="Gene3D" id="2.60.40.1120">
    <property type="entry name" value="Carboxypeptidase-like, regulatory domain"/>
    <property type="match status" value="1"/>
</dbReference>
<evidence type="ECO:0000256" key="7">
    <source>
        <dbReference type="ARBA" id="ARBA00023237"/>
    </source>
</evidence>
<organism evidence="10 11">
    <name type="scientific">Pedobacter jejuensis</name>
    <dbReference type="NCBI Taxonomy" id="1268550"/>
    <lineage>
        <taxon>Bacteria</taxon>
        <taxon>Pseudomonadati</taxon>
        <taxon>Bacteroidota</taxon>
        <taxon>Sphingobacteriia</taxon>
        <taxon>Sphingobacteriales</taxon>
        <taxon>Sphingobacteriaceae</taxon>
        <taxon>Pedobacter</taxon>
    </lineage>
</organism>
<evidence type="ECO:0000256" key="6">
    <source>
        <dbReference type="ARBA" id="ARBA00023136"/>
    </source>
</evidence>
<keyword evidence="2" id="KW-0813">Transport</keyword>
<dbReference type="SUPFAM" id="SSF49464">
    <property type="entry name" value="Carboxypeptidase regulatory domain-like"/>
    <property type="match status" value="1"/>
</dbReference>
<dbReference type="InterPro" id="IPR039426">
    <property type="entry name" value="TonB-dep_rcpt-like"/>
</dbReference>
<reference evidence="10 11" key="1">
    <citation type="submission" date="2018-10" db="EMBL/GenBank/DDBJ databases">
        <title>Genome sequencing of Pedobacter jejuensis TNB23.</title>
        <authorList>
            <person name="Cho Y.-J."/>
            <person name="Cho A."/>
            <person name="Kim O.-S."/>
        </authorList>
    </citation>
    <scope>NUCLEOTIDE SEQUENCE [LARGE SCALE GENOMIC DNA]</scope>
    <source>
        <strain evidence="10 11">TNB23</strain>
    </source>
</reference>
<comment type="subcellular location">
    <subcellularLocation>
        <location evidence="1">Cell outer membrane</location>
        <topology evidence="1">Multi-pass membrane protein</topology>
    </subcellularLocation>
</comment>
<dbReference type="GO" id="GO:0009279">
    <property type="term" value="C:cell outer membrane"/>
    <property type="evidence" value="ECO:0007669"/>
    <property type="project" value="UniProtKB-SubCell"/>
</dbReference>
<evidence type="ECO:0000256" key="3">
    <source>
        <dbReference type="ARBA" id="ARBA00022452"/>
    </source>
</evidence>
<dbReference type="PANTHER" id="PTHR30069:SF29">
    <property type="entry name" value="HEMOGLOBIN AND HEMOGLOBIN-HAPTOGLOBIN-BINDING PROTEIN 1-RELATED"/>
    <property type="match status" value="1"/>
</dbReference>
<evidence type="ECO:0000256" key="2">
    <source>
        <dbReference type="ARBA" id="ARBA00022448"/>
    </source>
</evidence>
<dbReference type="InterPro" id="IPR008969">
    <property type="entry name" value="CarboxyPept-like_regulatory"/>
</dbReference>
<keyword evidence="11" id="KW-1185">Reference proteome</keyword>
<keyword evidence="6" id="KW-0472">Membrane</keyword>
<protein>
    <recommendedName>
        <fullName evidence="9">Outer membrane protein beta-barrel domain-containing protein</fullName>
    </recommendedName>
</protein>
<dbReference type="AlphaFoldDB" id="A0A3N0BXG0"/>
<feature type="chain" id="PRO_5017926189" description="Outer membrane protein beta-barrel domain-containing protein" evidence="8">
    <location>
        <begin position="22"/>
        <end position="806"/>
    </location>
</feature>
<sequence length="806" mass="89919">MIYKFYLSIVALCLFSSYASAQKLVTVKGKVIDSASKLPVSFVTVALKSHSGTAIKSTLTKEDGSFELVNIKNDNYSLNILALGYHLKTVAIALTDVSKTVTDLGNIPFSTKDNQLQEVVISGNRPLVTQEVDRISYDLTADPDSKRENMLEVLRKVPLLSLDDEDNVKLKGGTDFKIFVNGRPSGVMAKNPTMALRAMRAKNVKKIEVITTPSAKYDSEGTAGIINIITNTDLEGYNLILEAFDNTIIASGVGAAFTVKKNKLGATGYIGRWFRDYPNTMTTSYRAPMLGSMSRVEQDADSKPTGTSTPFNADLSYEIDSLNLLTGSVLLSLEKRKYDGEQFLRSYAETGNLSYAYNVQNTTLTDDKVDDFGLNYQLGFKKHKDMLLTASYRYSKTSSDYDNTNSTGQVFNYSADIVNQRNNSGLVEQTAQLDYIKPSKKLSIEGGIKLIARSSYSDFNTERNLGSISFLSSDEFNYDQDVYSIYNSYQLKQENWTVKAGIRLESTLVNATFITANADLNVKYANLVPSLSVQRRLNGASGINIGYTQRVLRPGILQLNPFENRSNPLIYTSGNPRLQPVISHNFDLAYNRSSKGNLNISLSYARSNNTIQEVSLLGNDQITRFNYENTGSSNILGANISINYPIVKRLRINVNGLVQQVWLKGTVNGNNSSNSGLQYNTNADLSYNLKNDWQLGLVVKNYGPVITLQGKTNSFVNSTFRLNKEFFKNKLGIIFNAYSIFPAYRIRTSTLITPDFYQDVRTKKLARGFYLNIYYNIGQLKEKVVKNKRNVKNDDQEKKKGDPSEL</sequence>
<dbReference type="InterPro" id="IPR037066">
    <property type="entry name" value="Plug_dom_sf"/>
</dbReference>